<feature type="region of interest" description="Disordered" evidence="4">
    <location>
        <begin position="20"/>
        <end position="56"/>
    </location>
</feature>
<evidence type="ECO:0000259" key="5">
    <source>
        <dbReference type="PROSITE" id="PS51118"/>
    </source>
</evidence>
<keyword evidence="3" id="KW-0804">Transcription</keyword>
<protein>
    <submittedName>
        <fullName evidence="6">Helix-turn-helix transcriptional regulator</fullName>
    </submittedName>
</protein>
<dbReference type="EMBL" id="WBJZ01000022">
    <property type="protein sequence ID" value="KAB1653603.1"/>
    <property type="molecule type" value="Genomic_DNA"/>
</dbReference>
<sequence length="184" mass="20221">MSCSPVSSRLSFVTNSIHGNFHDSNEQEGTSVTDAHSGITTDESARGSACDGEPTRPVSGIRDILDRIGDTWSVLVAIELRLHGPRRFGQLRRSVDGISQRMLTVTLRRLQRDGLIDRTVLDTSPPQVEYSLTRVGHSLTGVLKELVDWAAANRADIDAARRSWDQATTERRATGDEPGVRTRA</sequence>
<dbReference type="Gene3D" id="1.10.10.10">
    <property type="entry name" value="Winged helix-like DNA-binding domain superfamily/Winged helix DNA-binding domain"/>
    <property type="match status" value="1"/>
</dbReference>
<evidence type="ECO:0000256" key="2">
    <source>
        <dbReference type="ARBA" id="ARBA00023125"/>
    </source>
</evidence>
<evidence type="ECO:0000313" key="7">
    <source>
        <dbReference type="Proteomes" id="UP000467240"/>
    </source>
</evidence>
<reference evidence="6 7" key="1">
    <citation type="submission" date="2019-09" db="EMBL/GenBank/DDBJ databases">
        <title>Phylogeny of genus Pseudoclavibacter and closely related genus.</title>
        <authorList>
            <person name="Li Y."/>
        </authorList>
    </citation>
    <scope>NUCLEOTIDE SEQUENCE [LARGE SCALE GENOMIC DNA]</scope>
    <source>
        <strain evidence="6 7">DSM 23821</strain>
    </source>
</reference>
<evidence type="ECO:0000256" key="1">
    <source>
        <dbReference type="ARBA" id="ARBA00023015"/>
    </source>
</evidence>
<dbReference type="InterPro" id="IPR036390">
    <property type="entry name" value="WH_DNA-bd_sf"/>
</dbReference>
<dbReference type="PROSITE" id="PS51118">
    <property type="entry name" value="HTH_HXLR"/>
    <property type="match status" value="1"/>
</dbReference>
<dbReference type="InterPro" id="IPR036388">
    <property type="entry name" value="WH-like_DNA-bd_sf"/>
</dbReference>
<comment type="caution">
    <text evidence="6">The sequence shown here is derived from an EMBL/GenBank/DDBJ whole genome shotgun (WGS) entry which is preliminary data.</text>
</comment>
<accession>A0A7J5BNB4</accession>
<name>A0A7J5BNB4_9MICO</name>
<dbReference type="Pfam" id="PF01638">
    <property type="entry name" value="HxlR"/>
    <property type="match status" value="1"/>
</dbReference>
<dbReference type="PANTHER" id="PTHR33204">
    <property type="entry name" value="TRANSCRIPTIONAL REGULATOR, MARR FAMILY"/>
    <property type="match status" value="1"/>
</dbReference>
<proteinExistence type="predicted"/>
<keyword evidence="2" id="KW-0238">DNA-binding</keyword>
<feature type="compositionally biased region" description="Polar residues" evidence="4">
    <location>
        <begin position="27"/>
        <end position="42"/>
    </location>
</feature>
<dbReference type="PANTHER" id="PTHR33204:SF39">
    <property type="entry name" value="TRANSCRIPTIONAL REGULATORY PROTEIN"/>
    <property type="match status" value="1"/>
</dbReference>
<organism evidence="6 7">
    <name type="scientific">Pseudoclavibacter chungangensis</name>
    <dbReference type="NCBI Taxonomy" id="587635"/>
    <lineage>
        <taxon>Bacteria</taxon>
        <taxon>Bacillati</taxon>
        <taxon>Actinomycetota</taxon>
        <taxon>Actinomycetes</taxon>
        <taxon>Micrococcales</taxon>
        <taxon>Microbacteriaceae</taxon>
        <taxon>Pseudoclavibacter</taxon>
    </lineage>
</organism>
<dbReference type="GO" id="GO:0003677">
    <property type="term" value="F:DNA binding"/>
    <property type="evidence" value="ECO:0007669"/>
    <property type="project" value="UniProtKB-KW"/>
</dbReference>
<keyword evidence="7" id="KW-1185">Reference proteome</keyword>
<gene>
    <name evidence="6" type="ORF">F8O01_14745</name>
</gene>
<dbReference type="SUPFAM" id="SSF46785">
    <property type="entry name" value="Winged helix' DNA-binding domain"/>
    <property type="match status" value="1"/>
</dbReference>
<evidence type="ECO:0000256" key="3">
    <source>
        <dbReference type="ARBA" id="ARBA00023163"/>
    </source>
</evidence>
<keyword evidence="1" id="KW-0805">Transcription regulation</keyword>
<dbReference type="AlphaFoldDB" id="A0A7J5BNB4"/>
<evidence type="ECO:0000256" key="4">
    <source>
        <dbReference type="SAM" id="MobiDB-lite"/>
    </source>
</evidence>
<feature type="region of interest" description="Disordered" evidence="4">
    <location>
        <begin position="163"/>
        <end position="184"/>
    </location>
</feature>
<dbReference type="InterPro" id="IPR002577">
    <property type="entry name" value="HTH_HxlR"/>
</dbReference>
<dbReference type="OrthoDB" id="370168at2"/>
<dbReference type="Proteomes" id="UP000467240">
    <property type="component" value="Unassembled WGS sequence"/>
</dbReference>
<evidence type="ECO:0000313" key="6">
    <source>
        <dbReference type="EMBL" id="KAB1653603.1"/>
    </source>
</evidence>
<feature type="domain" description="HTH hxlR-type" evidence="5">
    <location>
        <begin position="50"/>
        <end position="158"/>
    </location>
</feature>